<keyword evidence="4" id="KW-1185">Reference proteome</keyword>
<name>A0A084VQD7_ANOSI</name>
<dbReference type="Proteomes" id="UP000030765">
    <property type="component" value="Unassembled WGS sequence"/>
</dbReference>
<reference evidence="3" key="2">
    <citation type="submission" date="2020-05" db="UniProtKB">
        <authorList>
            <consortium name="EnsemblMetazoa"/>
        </authorList>
    </citation>
    <scope>IDENTIFICATION</scope>
</reference>
<dbReference type="EMBL" id="ATLV01015189">
    <property type="status" value="NOT_ANNOTATED_CDS"/>
    <property type="molecule type" value="Genomic_DNA"/>
</dbReference>
<protein>
    <submittedName>
        <fullName evidence="2 3">Uncharacterized protein</fullName>
    </submittedName>
</protein>
<evidence type="ECO:0000256" key="1">
    <source>
        <dbReference type="SAM" id="MobiDB-lite"/>
    </source>
</evidence>
<accession>A0A084VQD7</accession>
<sequence length="196" mass="21306">MYDLQCFASLNSGPVLVVVLLQSVLLVYGTVVSGQNGTSPLAKGERTDRAGRDVRFLTALGTGSDANEFSLYPAEWHGADDTGSTETLSSGGSELGTLLDEGVGGHFHLGEGSEFSSDQDLRLFDMVPSEFGSDEIDQRELFVNTFTQGQVDSDPRTSSHTSPSPDQTEGKWCNRRSSWFRGVQRLRCRSAVNVIY</sequence>
<evidence type="ECO:0000313" key="2">
    <source>
        <dbReference type="EMBL" id="KFB40181.1"/>
    </source>
</evidence>
<proteinExistence type="predicted"/>
<evidence type="ECO:0000313" key="3">
    <source>
        <dbReference type="EnsemblMetazoa" id="ASIC007553-PA"/>
    </source>
</evidence>
<dbReference type="AlphaFoldDB" id="A0A084VQD7"/>
<dbReference type="EnsemblMetazoa" id="ASIC007553-RA">
    <property type="protein sequence ID" value="ASIC007553-PA"/>
    <property type="gene ID" value="ASIC007553"/>
</dbReference>
<feature type="compositionally biased region" description="Polar residues" evidence="1">
    <location>
        <begin position="148"/>
        <end position="167"/>
    </location>
</feature>
<dbReference type="VEuPathDB" id="VectorBase:ASIS017528"/>
<feature type="region of interest" description="Disordered" evidence="1">
    <location>
        <begin position="148"/>
        <end position="171"/>
    </location>
</feature>
<organism evidence="2">
    <name type="scientific">Anopheles sinensis</name>
    <name type="common">Mosquito</name>
    <dbReference type="NCBI Taxonomy" id="74873"/>
    <lineage>
        <taxon>Eukaryota</taxon>
        <taxon>Metazoa</taxon>
        <taxon>Ecdysozoa</taxon>
        <taxon>Arthropoda</taxon>
        <taxon>Hexapoda</taxon>
        <taxon>Insecta</taxon>
        <taxon>Pterygota</taxon>
        <taxon>Neoptera</taxon>
        <taxon>Endopterygota</taxon>
        <taxon>Diptera</taxon>
        <taxon>Nematocera</taxon>
        <taxon>Culicoidea</taxon>
        <taxon>Culicidae</taxon>
        <taxon>Anophelinae</taxon>
        <taxon>Anopheles</taxon>
    </lineage>
</organism>
<gene>
    <name evidence="2" type="ORF">ZHAS_00007553</name>
</gene>
<reference evidence="2 4" key="1">
    <citation type="journal article" date="2014" name="BMC Genomics">
        <title>Genome sequence of Anopheles sinensis provides insight into genetics basis of mosquito competence for malaria parasites.</title>
        <authorList>
            <person name="Zhou D."/>
            <person name="Zhang D."/>
            <person name="Ding G."/>
            <person name="Shi L."/>
            <person name="Hou Q."/>
            <person name="Ye Y."/>
            <person name="Xu Y."/>
            <person name="Zhou H."/>
            <person name="Xiong C."/>
            <person name="Li S."/>
            <person name="Yu J."/>
            <person name="Hong S."/>
            <person name="Yu X."/>
            <person name="Zou P."/>
            <person name="Chen C."/>
            <person name="Chang X."/>
            <person name="Wang W."/>
            <person name="Lv Y."/>
            <person name="Sun Y."/>
            <person name="Ma L."/>
            <person name="Shen B."/>
            <person name="Zhu C."/>
        </authorList>
    </citation>
    <scope>NUCLEOTIDE SEQUENCE [LARGE SCALE GENOMIC DNA]</scope>
</reference>
<dbReference type="EMBL" id="KE525003">
    <property type="protein sequence ID" value="KFB40181.1"/>
    <property type="molecule type" value="Genomic_DNA"/>
</dbReference>
<dbReference type="VEuPathDB" id="VectorBase:ASIC007553"/>
<evidence type="ECO:0000313" key="4">
    <source>
        <dbReference type="Proteomes" id="UP000030765"/>
    </source>
</evidence>